<keyword evidence="6 8" id="KW-1133">Transmembrane helix</keyword>
<feature type="transmembrane region" description="Helical" evidence="8">
    <location>
        <begin position="438"/>
        <end position="457"/>
    </location>
</feature>
<evidence type="ECO:0000256" key="5">
    <source>
        <dbReference type="ARBA" id="ARBA00022692"/>
    </source>
</evidence>
<dbReference type="RefSeq" id="WP_052048496.1">
    <property type="nucleotide sequence ID" value="NZ_JAVDXX010000001.1"/>
</dbReference>
<dbReference type="PANTHER" id="PTHR30047">
    <property type="entry name" value="HIGH-AFFINITY CHOLINE TRANSPORT PROTEIN-RELATED"/>
    <property type="match status" value="1"/>
</dbReference>
<evidence type="ECO:0000256" key="7">
    <source>
        <dbReference type="ARBA" id="ARBA00023136"/>
    </source>
</evidence>
<protein>
    <submittedName>
        <fullName evidence="9">Choline/glycine/proline betaine transport protein</fullName>
    </submittedName>
</protein>
<feature type="transmembrane region" description="Helical" evidence="8">
    <location>
        <begin position="291"/>
        <end position="311"/>
    </location>
</feature>
<evidence type="ECO:0000256" key="6">
    <source>
        <dbReference type="ARBA" id="ARBA00022989"/>
    </source>
</evidence>
<evidence type="ECO:0000256" key="4">
    <source>
        <dbReference type="ARBA" id="ARBA00022475"/>
    </source>
</evidence>
<feature type="transmembrane region" description="Helical" evidence="8">
    <location>
        <begin position="379"/>
        <end position="403"/>
    </location>
</feature>
<feature type="transmembrane region" description="Helical" evidence="8">
    <location>
        <begin position="175"/>
        <end position="193"/>
    </location>
</feature>
<organism evidence="9 10">
    <name type="scientific">Pseudoglutamicibacter albus</name>
    <dbReference type="NCBI Taxonomy" id="98671"/>
    <lineage>
        <taxon>Bacteria</taxon>
        <taxon>Bacillati</taxon>
        <taxon>Actinomycetota</taxon>
        <taxon>Actinomycetes</taxon>
        <taxon>Micrococcales</taxon>
        <taxon>Micrococcaceae</taxon>
        <taxon>Pseudoglutamicibacter</taxon>
    </lineage>
</organism>
<reference evidence="9" key="1">
    <citation type="submission" date="2023-07" db="EMBL/GenBank/DDBJ databases">
        <title>Sequencing the genomes of 1000 actinobacteria strains.</title>
        <authorList>
            <person name="Klenk H.-P."/>
        </authorList>
    </citation>
    <scope>NUCLEOTIDE SEQUENCE</scope>
    <source>
        <strain evidence="9">DSM 13068</strain>
    </source>
</reference>
<keyword evidence="3" id="KW-0813">Transport</keyword>
<keyword evidence="7 8" id="KW-0472">Membrane</keyword>
<feature type="transmembrane region" description="Helical" evidence="8">
    <location>
        <begin position="506"/>
        <end position="529"/>
    </location>
</feature>
<dbReference type="InterPro" id="IPR000060">
    <property type="entry name" value="BCCT_transptr"/>
</dbReference>
<dbReference type="EMBL" id="JAVDXX010000001">
    <property type="protein sequence ID" value="MDR7292883.1"/>
    <property type="molecule type" value="Genomic_DNA"/>
</dbReference>
<dbReference type="PANTHER" id="PTHR30047:SF7">
    <property type="entry name" value="HIGH-AFFINITY CHOLINE TRANSPORT PROTEIN"/>
    <property type="match status" value="1"/>
</dbReference>
<evidence type="ECO:0000313" key="9">
    <source>
        <dbReference type="EMBL" id="MDR7292883.1"/>
    </source>
</evidence>
<evidence type="ECO:0000256" key="2">
    <source>
        <dbReference type="ARBA" id="ARBA00005658"/>
    </source>
</evidence>
<keyword evidence="4" id="KW-1003">Cell membrane</keyword>
<feature type="transmembrane region" description="Helical" evidence="8">
    <location>
        <begin position="20"/>
        <end position="41"/>
    </location>
</feature>
<proteinExistence type="inferred from homology"/>
<feature type="transmembrane region" description="Helical" evidence="8">
    <location>
        <begin position="214"/>
        <end position="238"/>
    </location>
</feature>
<dbReference type="Pfam" id="PF02028">
    <property type="entry name" value="BCCT"/>
    <property type="match status" value="1"/>
</dbReference>
<sequence length="575" mass="62497">MAKTATTDTEAHVRPGQASLVKWVFWPTAVIVVGLSVITMIKPKLMEVAFQSITSWITSNFGWWYVLLAFVFVVFCVALGLSKKGDIKLGRPGDEPEFSLMSWFALLFAAGMGIGLVFFGVTEPMSHFVEPRPGEDVSGVISDSTEHGGEVATTTANRAQSAMATTFLHWGFQPWAIYVIVGLSLALAIHRRGRPLSVRWGLEPLFGEKRVKGAFGNVIDVIALVGTVFGVSTSLGLGVNQITAGMAHMGWVDESNPWIKYVLIAVVTACVLWSVLTGVSKGMKWLSNTNLVIAGGLLLFLLIVGPTQFLLKEFVQSIGYYLQNYLGLSMNTSAFQGDAGEAWQAGWSTFYWGWWIAWSPFVGVFIARISRGRTVREFILGVMGVPATITFLWFAILGGNAIYREIHKTPGYESIIGPDGAVDSNAALFQMLAQIPGSAMLIVGAMLLSAIFFITSSDSGSLVMAMLATGGDTEPRSWIRAFFAVATSVLAAALLMAGGLEALQAASISVALPFSFVMVLLAIATWKYLGDNVRRNEKLRREAFIEEIGEAYGLETEETGSVTKKSDTWWRGLRK</sequence>
<feature type="transmembrane region" description="Helical" evidence="8">
    <location>
        <begin position="478"/>
        <end position="500"/>
    </location>
</feature>
<dbReference type="NCBIfam" id="TIGR00842">
    <property type="entry name" value="bcct"/>
    <property type="match status" value="1"/>
</dbReference>
<name>A0ABU1YXC7_9MICC</name>
<gene>
    <name evidence="9" type="ORF">J2S67_000151</name>
</gene>
<comment type="caution">
    <text evidence="9">The sequence shown here is derived from an EMBL/GenBank/DDBJ whole genome shotgun (WGS) entry which is preliminary data.</text>
</comment>
<comment type="similarity">
    <text evidence="2">Belongs to the BCCT transporter (TC 2.A.15) family.</text>
</comment>
<keyword evidence="5 8" id="KW-0812">Transmembrane</keyword>
<evidence type="ECO:0000256" key="1">
    <source>
        <dbReference type="ARBA" id="ARBA00004651"/>
    </source>
</evidence>
<comment type="subcellular location">
    <subcellularLocation>
        <location evidence="1">Cell membrane</location>
        <topology evidence="1">Multi-pass membrane protein</topology>
    </subcellularLocation>
</comment>
<dbReference type="Proteomes" id="UP001180715">
    <property type="component" value="Unassembled WGS sequence"/>
</dbReference>
<feature type="transmembrane region" description="Helical" evidence="8">
    <location>
        <begin position="258"/>
        <end position="279"/>
    </location>
</feature>
<feature type="transmembrane region" description="Helical" evidence="8">
    <location>
        <begin position="61"/>
        <end position="81"/>
    </location>
</feature>
<keyword evidence="10" id="KW-1185">Reference proteome</keyword>
<feature type="transmembrane region" description="Helical" evidence="8">
    <location>
        <begin position="350"/>
        <end position="367"/>
    </location>
</feature>
<accession>A0ABU1YXC7</accession>
<evidence type="ECO:0000256" key="8">
    <source>
        <dbReference type="SAM" id="Phobius"/>
    </source>
</evidence>
<evidence type="ECO:0000256" key="3">
    <source>
        <dbReference type="ARBA" id="ARBA00022448"/>
    </source>
</evidence>
<evidence type="ECO:0000313" key="10">
    <source>
        <dbReference type="Proteomes" id="UP001180715"/>
    </source>
</evidence>
<feature type="transmembrane region" description="Helical" evidence="8">
    <location>
        <begin position="102"/>
        <end position="121"/>
    </location>
</feature>